<dbReference type="SUPFAM" id="SSF56601">
    <property type="entry name" value="beta-lactamase/transpeptidase-like"/>
    <property type="match status" value="1"/>
</dbReference>
<accession>A0ABP3V8G8</accession>
<organism evidence="2 3">
    <name type="scientific">Gaetbulibacter jejuensis</name>
    <dbReference type="NCBI Taxonomy" id="584607"/>
    <lineage>
        <taxon>Bacteria</taxon>
        <taxon>Pseudomonadati</taxon>
        <taxon>Bacteroidota</taxon>
        <taxon>Flavobacteriia</taxon>
        <taxon>Flavobacteriales</taxon>
        <taxon>Flavobacteriaceae</taxon>
        <taxon>Gaetbulibacter</taxon>
    </lineage>
</organism>
<evidence type="ECO:0000259" key="1">
    <source>
        <dbReference type="Pfam" id="PF00144"/>
    </source>
</evidence>
<evidence type="ECO:0000313" key="3">
    <source>
        <dbReference type="Proteomes" id="UP001500736"/>
    </source>
</evidence>
<keyword evidence="3" id="KW-1185">Reference proteome</keyword>
<name>A0ABP3V8G8_9FLAO</name>
<evidence type="ECO:0000313" key="2">
    <source>
        <dbReference type="EMBL" id="GAA0749745.1"/>
    </source>
</evidence>
<sequence length="490" mass="56968">MKKIKTIIFAVVLTVYSTLQINAQIDKNSDLFKTLKKQDSVFFERGFNQCDLDYLENHIADDLKFYHDQSGFQDRNSFFNNTKKYICSNPEKKPIRKVNANSLEVFPLFNNGKLYGAIQKGEHHFYIRENGKEDVLTSIAMFTHVWLLKSDDWVLSEALSYDHKDPETTSIDKVSEIEQLLKNNNVPALGLSIIENGKLTKVEVYGTLDKNQKAPYNTIFKVASLTKPVFALTVLKLVDKGLLDLQEPLYKYWIDPDLKEDNRYKKLTPYLVLTHQTGFPNWRYMTDSNKLTFQFEPGEKYQYSGEGFEYLRKAIENKLGRPIEELAQEFLFKPVGMNDTRFWWDVSMDESRYAQNFDENGNNIKTVKYYEANAAANLLTTVEDYGRFVAYVINGAELNKKLFQEMQKHQVKLRENDFFGFGWEILTGFSDGEFAMLHTGKDPGVSTLVIMFPQSKNGYIVFLNGDNVNNIYEYLLTQKLYLGNELWDKR</sequence>
<dbReference type="InterPro" id="IPR050491">
    <property type="entry name" value="AmpC-like"/>
</dbReference>
<dbReference type="Proteomes" id="UP001500736">
    <property type="component" value="Unassembled WGS sequence"/>
</dbReference>
<comment type="caution">
    <text evidence="2">The sequence shown here is derived from an EMBL/GenBank/DDBJ whole genome shotgun (WGS) entry which is preliminary data.</text>
</comment>
<dbReference type="EMBL" id="BAAAGF010000005">
    <property type="protein sequence ID" value="GAA0749745.1"/>
    <property type="molecule type" value="Genomic_DNA"/>
</dbReference>
<reference evidence="3" key="1">
    <citation type="journal article" date="2019" name="Int. J. Syst. Evol. Microbiol.">
        <title>The Global Catalogue of Microorganisms (GCM) 10K type strain sequencing project: providing services to taxonomists for standard genome sequencing and annotation.</title>
        <authorList>
            <consortium name="The Broad Institute Genomics Platform"/>
            <consortium name="The Broad Institute Genome Sequencing Center for Infectious Disease"/>
            <person name="Wu L."/>
            <person name="Ma J."/>
        </authorList>
    </citation>
    <scope>NUCLEOTIDE SEQUENCE [LARGE SCALE GENOMIC DNA]</scope>
    <source>
        <strain evidence="3">JCM 15976</strain>
    </source>
</reference>
<dbReference type="PANTHER" id="PTHR46825:SF9">
    <property type="entry name" value="BETA-LACTAMASE-RELATED DOMAIN-CONTAINING PROTEIN"/>
    <property type="match status" value="1"/>
</dbReference>
<dbReference type="InterPro" id="IPR001466">
    <property type="entry name" value="Beta-lactam-related"/>
</dbReference>
<protein>
    <recommendedName>
        <fullName evidence="1">Beta-lactamase-related domain-containing protein</fullName>
    </recommendedName>
</protein>
<dbReference type="Pfam" id="PF00144">
    <property type="entry name" value="Beta-lactamase"/>
    <property type="match status" value="1"/>
</dbReference>
<dbReference type="PANTHER" id="PTHR46825">
    <property type="entry name" value="D-ALANYL-D-ALANINE-CARBOXYPEPTIDASE/ENDOPEPTIDASE AMPH"/>
    <property type="match status" value="1"/>
</dbReference>
<gene>
    <name evidence="2" type="ORF">GCM10009431_29710</name>
</gene>
<proteinExistence type="predicted"/>
<dbReference type="InterPro" id="IPR012338">
    <property type="entry name" value="Beta-lactam/transpept-like"/>
</dbReference>
<dbReference type="Gene3D" id="3.40.710.10">
    <property type="entry name" value="DD-peptidase/beta-lactamase superfamily"/>
    <property type="match status" value="1"/>
</dbReference>
<feature type="domain" description="Beta-lactamase-related" evidence="1">
    <location>
        <begin position="177"/>
        <end position="468"/>
    </location>
</feature>
<dbReference type="RefSeq" id="WP_343799551.1">
    <property type="nucleotide sequence ID" value="NZ_BAAAGF010000005.1"/>
</dbReference>